<organism evidence="2">
    <name type="scientific">Aspergillus arachidicola</name>
    <dbReference type="NCBI Taxonomy" id="656916"/>
    <lineage>
        <taxon>Eukaryota</taxon>
        <taxon>Fungi</taxon>
        <taxon>Dikarya</taxon>
        <taxon>Ascomycota</taxon>
        <taxon>Pezizomycotina</taxon>
        <taxon>Eurotiomycetes</taxon>
        <taxon>Eurotiomycetidae</taxon>
        <taxon>Eurotiales</taxon>
        <taxon>Aspergillaceae</taxon>
        <taxon>Aspergillus</taxon>
        <taxon>Aspergillus subgen. Circumdati</taxon>
    </lineage>
</organism>
<dbReference type="OrthoDB" id="3767038at2759"/>
<evidence type="ECO:0000256" key="1">
    <source>
        <dbReference type="SAM" id="Phobius"/>
    </source>
</evidence>
<name>A0A5N6Y2R8_9EURO</name>
<keyword evidence="1" id="KW-1133">Transmembrane helix</keyword>
<dbReference type="EMBL" id="ML737164">
    <property type="protein sequence ID" value="KAE8338739.1"/>
    <property type="molecule type" value="Genomic_DNA"/>
</dbReference>
<evidence type="ECO:0000313" key="2">
    <source>
        <dbReference type="EMBL" id="KAE8338739.1"/>
    </source>
</evidence>
<gene>
    <name evidence="2" type="ORF">BDV24DRAFT_166063</name>
</gene>
<keyword evidence="1" id="KW-0812">Transmembrane</keyword>
<dbReference type="Proteomes" id="UP000325558">
    <property type="component" value="Unassembled WGS sequence"/>
</dbReference>
<proteinExistence type="predicted"/>
<accession>A0A5N6Y2R8</accession>
<dbReference type="AlphaFoldDB" id="A0A5N6Y2R8"/>
<feature type="transmembrane region" description="Helical" evidence="1">
    <location>
        <begin position="284"/>
        <end position="304"/>
    </location>
</feature>
<sequence>MHEGFTINAHKEIKVDNACPEVITVRIFIEILMILSAVTTEDFMKDVLWVVMMVDTASCWKTGCCCPAQPGSGGHHNTDHTTGTQDVFIFANSLVDIRPAQVDWDCLKSLYAPVIPQISNRPFQIIQHMGVIVIPTGICSDESRTLIDKLAEGTIYNHKGTYSVLAFSGPGRKIPKPELKIIRALEFIGKTTQELHRVDRSTDALPRYRTVFWNCHDYTVNLAILIMDDFPPPPVVVKLSRMVEESKSAFCRKHEECALAMMNVALCIGAFLCLFDLLGYTLAHIFILFALLSTALCDVYYTIWRFQQVEALLMREAWIHTLEQRFSRLSAFRRESPVKSSAISASLWFPRG</sequence>
<protein>
    <submittedName>
        <fullName evidence="2">Uncharacterized protein</fullName>
    </submittedName>
</protein>
<keyword evidence="1" id="KW-0472">Membrane</keyword>
<reference evidence="2" key="1">
    <citation type="submission" date="2019-04" db="EMBL/GenBank/DDBJ databases">
        <title>Friends and foes A comparative genomics study of 23 Aspergillus species from section Flavi.</title>
        <authorList>
            <consortium name="DOE Joint Genome Institute"/>
            <person name="Kjaerbolling I."/>
            <person name="Vesth T."/>
            <person name="Frisvad J.C."/>
            <person name="Nybo J.L."/>
            <person name="Theobald S."/>
            <person name="Kildgaard S."/>
            <person name="Isbrandt T."/>
            <person name="Kuo A."/>
            <person name="Sato A."/>
            <person name="Lyhne E.K."/>
            <person name="Kogle M.E."/>
            <person name="Wiebenga A."/>
            <person name="Kun R.S."/>
            <person name="Lubbers R.J."/>
            <person name="Makela M.R."/>
            <person name="Barry K."/>
            <person name="Chovatia M."/>
            <person name="Clum A."/>
            <person name="Daum C."/>
            <person name="Haridas S."/>
            <person name="He G."/>
            <person name="LaButti K."/>
            <person name="Lipzen A."/>
            <person name="Mondo S."/>
            <person name="Riley R."/>
            <person name="Salamov A."/>
            <person name="Simmons B.A."/>
            <person name="Magnuson J.K."/>
            <person name="Henrissat B."/>
            <person name="Mortensen U.H."/>
            <person name="Larsen T.O."/>
            <person name="Devries R.P."/>
            <person name="Grigoriev I.V."/>
            <person name="Machida M."/>
            <person name="Baker S.E."/>
            <person name="Andersen M.R."/>
        </authorList>
    </citation>
    <scope>NUCLEOTIDE SEQUENCE</scope>
    <source>
        <strain evidence="2">CBS 117612</strain>
    </source>
</reference>
<feature type="transmembrane region" description="Helical" evidence="1">
    <location>
        <begin position="257"/>
        <end position="278"/>
    </location>
</feature>